<gene>
    <name evidence="21" type="primary">cox2</name>
    <name evidence="21" type="ORF">PefaMp30</name>
</gene>
<comment type="cofactor">
    <cofactor evidence="1">
        <name>Cu cation</name>
        <dbReference type="ChEBI" id="CHEBI:23378"/>
    </cofactor>
</comment>
<evidence type="ECO:0000256" key="2">
    <source>
        <dbReference type="ARBA" id="ARBA00004141"/>
    </source>
</evidence>
<evidence type="ECO:0000256" key="4">
    <source>
        <dbReference type="ARBA" id="ARBA00012949"/>
    </source>
</evidence>
<dbReference type="GO" id="GO:0016020">
    <property type="term" value="C:membrane"/>
    <property type="evidence" value="ECO:0007669"/>
    <property type="project" value="UniProtKB-SubCell"/>
</dbReference>
<dbReference type="GO" id="GO:0042773">
    <property type="term" value="P:ATP synthesis coupled electron transport"/>
    <property type="evidence" value="ECO:0007669"/>
    <property type="project" value="TreeGrafter"/>
</dbReference>
<proteinExistence type="inferred from homology"/>
<feature type="transmembrane region" description="Helical" evidence="18">
    <location>
        <begin position="32"/>
        <end position="53"/>
    </location>
</feature>
<dbReference type="EMBL" id="KJ957769">
    <property type="protein sequence ID" value="AIQ78495.1"/>
    <property type="molecule type" value="Genomic_DNA"/>
</dbReference>
<dbReference type="Gene3D" id="1.10.287.90">
    <property type="match status" value="1"/>
</dbReference>
<evidence type="ECO:0000256" key="8">
    <source>
        <dbReference type="ARBA" id="ARBA00022723"/>
    </source>
</evidence>
<keyword evidence="12" id="KW-0186">Copper</keyword>
<feature type="region of interest" description="Disordered" evidence="17">
    <location>
        <begin position="332"/>
        <end position="352"/>
    </location>
</feature>
<keyword evidence="8" id="KW-0479">Metal-binding</keyword>
<keyword evidence="10" id="KW-0249">Electron transport</keyword>
<evidence type="ECO:0000256" key="9">
    <source>
        <dbReference type="ARBA" id="ARBA00022967"/>
    </source>
</evidence>
<dbReference type="Pfam" id="PF00116">
    <property type="entry name" value="COX2"/>
    <property type="match status" value="1"/>
</dbReference>
<feature type="region of interest" description="Disordered" evidence="17">
    <location>
        <begin position="1059"/>
        <end position="1087"/>
    </location>
</feature>
<sequence length="1307" mass="147817">MIFYCFLRYYYLIIYTMNILFKNIFQIISSSFFIKISLIIFFFVANNCTVANMDASHPWQVGFQDPATPIMEGIIFFNGLLMTFMIFIACLVGWLLYKSLTLFDESVHSDPVGFTHSTLLEVVWTIIPAAILMIISVPSYNLLYAMDEVIDPSLTIKIVGHQWYWSYECSDFEIAPHLQKVDSTGLKEARENLKSMVEILEFGNVEADRGEKQTILTIANEILKFLDEEVDMLPKEESFILASRLNFISFLLQAGESSKETYKVVPEPGYGEMIKIISSAKEQLAKEQLLPEQKEAALKILKTFKQYLRITEETKMGEVHESLIKYLTNLSSDNRPSSGDQGSDGSSDFNSDNDGSVVADLTNFDEFNPFWNWCEYVSVKNKYDLDDATLIRLGIEALVSERTCNSAALFPEEIDTPFSELTERMKKDIRALRKFIPIADLSEDKLIDTQLIEHQLRLTRAEREGYSSKFAFDTASVAFNLADRELSTALKELNDAKLYLHWSDIELAAAKVNKLTAEYLQADASLGVTDPLLIRSLWINQKGYYSWHNFLRLAIKKLSDVERLVFLNADEKLNGANSLLGKAQRNLTTEERIRSNAIADNAKAQFLAMEREVIPAVEEFERGKVILANAEAELKSFQDISDRATVRLEKAEAAFNKAKPIADRAKSKLNGVESVYNIAQSKLINVESKTPLVSPTEALEKAQNSLTILLEEFDDARSDVQNAKLELSIAEERFKTVNTNLEKTDQVFENTGILEKQIPVKDKPTEYYPNHLWEIHNEDFAFVRAQLITDTAELDVANNSVKATETYLNRIGGQLLEGELNRSKALIDVLKQDENNLDALNSEISHVSSIELGIAEVIYNKALSNFTAEGSKISELIFNRAEKGLFDAKLNGTNGYLNSFLNNNFEDIDSKKLISDYAEICLNRANEELVDAEKDYEKAGRILHKTKKILEKVTSDLSKDYDNPHLNTLRNLHKNTSLSLKNRTEQLRLTQIESSPLDIKLEPGVLQLKSYKEVVLAKAELANIKWLAARVAKTLDIPLCEEAKPFNVQFSHLSTEGSSNVSDTSQSFEDNSSFESSSSSDDSGDKIPAKSEAEIKEILSKINNIEISYNPKGFEKKIVYIFSELLKTLDKKQTNNLLTILDKTFSSIIEEETNKNQLMGRQLGYMKDELANYKMEENKEVERINFDSYLIADDDLIIPEAYGTGKAGKVFRLLEVDNRLFVPTNTHIRLLVTSADVLHSWAVPSLGIKVDACPGRLNQVFLFVKREGVFYGQCSELCGVNHGFMPIVVQAVSQDEYLTWVGKRLCS</sequence>
<dbReference type="SUPFAM" id="SSF57997">
    <property type="entry name" value="Tropomyosin"/>
    <property type="match status" value="1"/>
</dbReference>
<feature type="compositionally biased region" description="Low complexity" evidence="17">
    <location>
        <begin position="337"/>
        <end position="352"/>
    </location>
</feature>
<dbReference type="InterPro" id="IPR034210">
    <property type="entry name" value="CcO_II_C"/>
</dbReference>
<comment type="similarity">
    <text evidence="3">Belongs to the cytochrome c oxidase subunit 2 family.</text>
</comment>
<evidence type="ECO:0000259" key="20">
    <source>
        <dbReference type="PROSITE" id="PS50999"/>
    </source>
</evidence>
<name>A0A089MYN4_PETFA</name>
<evidence type="ECO:0000256" key="18">
    <source>
        <dbReference type="SAM" id="Phobius"/>
    </source>
</evidence>
<dbReference type="InterPro" id="IPR036257">
    <property type="entry name" value="Cyt_c_oxidase_su2_TM_sf"/>
</dbReference>
<keyword evidence="7 18" id="KW-0812">Transmembrane</keyword>
<geneLocation type="mitochondrion" evidence="21"/>
<dbReference type="GO" id="GO:0005507">
    <property type="term" value="F:copper ion binding"/>
    <property type="evidence" value="ECO:0007669"/>
    <property type="project" value="InterPro"/>
</dbReference>
<feature type="transmembrane region" description="Helical" evidence="18">
    <location>
        <begin position="118"/>
        <end position="140"/>
    </location>
</feature>
<evidence type="ECO:0000256" key="6">
    <source>
        <dbReference type="ARBA" id="ARBA00022660"/>
    </source>
</evidence>
<evidence type="ECO:0000256" key="11">
    <source>
        <dbReference type="ARBA" id="ARBA00022989"/>
    </source>
</evidence>
<organism evidence="21">
    <name type="scientific">Petalonia fascia</name>
    <name type="common">False kelp</name>
    <name type="synonym">Fucus fascia</name>
    <dbReference type="NCBI Taxonomy" id="2893"/>
    <lineage>
        <taxon>Eukaryota</taxon>
        <taxon>Sar</taxon>
        <taxon>Stramenopiles</taxon>
        <taxon>Ochrophyta</taxon>
        <taxon>PX clade</taxon>
        <taxon>Phaeophyceae</taxon>
        <taxon>Ectocarpales</taxon>
        <taxon>Scytosiphonaceae</taxon>
        <taxon>Petalonia</taxon>
    </lineage>
</organism>
<evidence type="ECO:0000256" key="14">
    <source>
        <dbReference type="ARBA" id="ARBA00031389"/>
    </source>
</evidence>
<dbReference type="Gene3D" id="2.60.40.420">
    <property type="entry name" value="Cupredoxins - blue copper proteins"/>
    <property type="match status" value="1"/>
</dbReference>
<dbReference type="SUPFAM" id="SSF81464">
    <property type="entry name" value="Cytochrome c oxidase subunit II-like, transmembrane region"/>
    <property type="match status" value="1"/>
</dbReference>
<keyword evidence="6" id="KW-0679">Respiratory chain</keyword>
<evidence type="ECO:0000256" key="1">
    <source>
        <dbReference type="ARBA" id="ARBA00001935"/>
    </source>
</evidence>
<dbReference type="SUPFAM" id="SSF49503">
    <property type="entry name" value="Cupredoxins"/>
    <property type="match status" value="2"/>
</dbReference>
<keyword evidence="16" id="KW-0175">Coiled coil</keyword>
<comment type="subcellular location">
    <subcellularLocation>
        <location evidence="2">Membrane</location>
        <topology evidence="2">Multi-pass membrane protein</topology>
    </subcellularLocation>
</comment>
<feature type="compositionally biased region" description="Low complexity" evidence="17">
    <location>
        <begin position="1065"/>
        <end position="1081"/>
    </location>
</feature>
<reference evidence="21" key="1">
    <citation type="journal article" date="2014" name="J. Appl. Phycol.">
        <title>Mitochondrial phylogenomics reveals a close relationship between Petalonia fascia (Scytosiphonaceae, Phaeophyceae) and Ectocarpus siliculosus.</title>
        <authorList>
            <person name="Liu F."/>
            <person name="Pang S."/>
        </authorList>
    </citation>
    <scope>NUCLEOTIDE SEQUENCE</scope>
</reference>
<dbReference type="InterPro" id="IPR008972">
    <property type="entry name" value="Cupredoxin"/>
</dbReference>
<dbReference type="GeneID" id="20522743"/>
<dbReference type="RefSeq" id="YP_009072557.1">
    <property type="nucleotide sequence ID" value="NC_025227.1"/>
</dbReference>
<accession>A0A089MYN4</accession>
<keyword evidence="9" id="KW-1278">Translocase</keyword>
<dbReference type="InterPro" id="IPR001505">
    <property type="entry name" value="Copper_CuA"/>
</dbReference>
<evidence type="ECO:0000256" key="15">
    <source>
        <dbReference type="ARBA" id="ARBA00049512"/>
    </source>
</evidence>
<dbReference type="InterPro" id="IPR002429">
    <property type="entry name" value="CcO_II-like_C"/>
</dbReference>
<evidence type="ECO:0000259" key="19">
    <source>
        <dbReference type="PROSITE" id="PS50857"/>
    </source>
</evidence>
<dbReference type="InterPro" id="IPR011759">
    <property type="entry name" value="Cyt_c_oxidase_su2_TM_dom"/>
</dbReference>
<dbReference type="PRINTS" id="PR01166">
    <property type="entry name" value="CYCOXIDASEII"/>
</dbReference>
<feature type="domain" description="Cytochrome oxidase subunit II transmembrane region profile" evidence="20">
    <location>
        <begin position="55"/>
        <end position="150"/>
    </location>
</feature>
<comment type="catalytic activity">
    <reaction evidence="15">
        <text>4 Fe(II)-[cytochrome c] + O2 + 8 H(+)(in) = 4 Fe(III)-[cytochrome c] + 2 H2O + 4 H(+)(out)</text>
        <dbReference type="Rhea" id="RHEA:11436"/>
        <dbReference type="Rhea" id="RHEA-COMP:10350"/>
        <dbReference type="Rhea" id="RHEA-COMP:14399"/>
        <dbReference type="ChEBI" id="CHEBI:15377"/>
        <dbReference type="ChEBI" id="CHEBI:15378"/>
        <dbReference type="ChEBI" id="CHEBI:15379"/>
        <dbReference type="ChEBI" id="CHEBI:29033"/>
        <dbReference type="ChEBI" id="CHEBI:29034"/>
        <dbReference type="EC" id="7.1.1.9"/>
    </reaction>
    <physiologicalReaction direction="left-to-right" evidence="15">
        <dbReference type="Rhea" id="RHEA:11437"/>
    </physiologicalReaction>
</comment>
<evidence type="ECO:0000256" key="12">
    <source>
        <dbReference type="ARBA" id="ARBA00023008"/>
    </source>
</evidence>
<feature type="coiled-coil region" evidence="16">
    <location>
        <begin position="699"/>
        <end position="740"/>
    </location>
</feature>
<evidence type="ECO:0000256" key="16">
    <source>
        <dbReference type="SAM" id="Coils"/>
    </source>
</evidence>
<evidence type="ECO:0000256" key="7">
    <source>
        <dbReference type="ARBA" id="ARBA00022692"/>
    </source>
</evidence>
<dbReference type="CDD" id="cd13912">
    <property type="entry name" value="CcO_II_C"/>
    <property type="match status" value="1"/>
</dbReference>
<dbReference type="PROSITE" id="PS50857">
    <property type="entry name" value="COX2_CUA"/>
    <property type="match status" value="1"/>
</dbReference>
<dbReference type="InterPro" id="IPR045187">
    <property type="entry name" value="CcO_II"/>
</dbReference>
<keyword evidence="5" id="KW-0813">Transport</keyword>
<feature type="transmembrane region" description="Helical" evidence="18">
    <location>
        <begin position="73"/>
        <end position="97"/>
    </location>
</feature>
<protein>
    <recommendedName>
        <fullName evidence="4">cytochrome-c oxidase</fullName>
        <ecNumber evidence="4">7.1.1.9</ecNumber>
    </recommendedName>
    <alternativeName>
        <fullName evidence="14">Cytochrome c oxidase polypeptide II</fullName>
    </alternativeName>
</protein>
<dbReference type="EC" id="7.1.1.9" evidence="4"/>
<evidence type="ECO:0000256" key="17">
    <source>
        <dbReference type="SAM" id="MobiDB-lite"/>
    </source>
</evidence>
<dbReference type="PANTHER" id="PTHR22888">
    <property type="entry name" value="CYTOCHROME C OXIDASE, SUBUNIT II"/>
    <property type="match status" value="1"/>
</dbReference>
<keyword evidence="13 18" id="KW-0472">Membrane</keyword>
<dbReference type="PROSITE" id="PS00078">
    <property type="entry name" value="COX2"/>
    <property type="match status" value="1"/>
</dbReference>
<evidence type="ECO:0000256" key="13">
    <source>
        <dbReference type="ARBA" id="ARBA00023136"/>
    </source>
</evidence>
<evidence type="ECO:0000256" key="10">
    <source>
        <dbReference type="ARBA" id="ARBA00022982"/>
    </source>
</evidence>
<keyword evidence="21" id="KW-0496">Mitochondrion</keyword>
<evidence type="ECO:0000313" key="21">
    <source>
        <dbReference type="EMBL" id="AIQ78495.1"/>
    </source>
</evidence>
<evidence type="ECO:0000256" key="3">
    <source>
        <dbReference type="ARBA" id="ARBA00007866"/>
    </source>
</evidence>
<dbReference type="PANTHER" id="PTHR22888:SF9">
    <property type="entry name" value="CYTOCHROME C OXIDASE SUBUNIT 2"/>
    <property type="match status" value="1"/>
</dbReference>
<evidence type="ECO:0000256" key="5">
    <source>
        <dbReference type="ARBA" id="ARBA00022448"/>
    </source>
</evidence>
<keyword evidence="11 18" id="KW-1133">Transmembrane helix</keyword>
<dbReference type="Pfam" id="PF02790">
    <property type="entry name" value="COX2_TM"/>
    <property type="match status" value="1"/>
</dbReference>
<dbReference type="GO" id="GO:0004129">
    <property type="term" value="F:cytochrome-c oxidase activity"/>
    <property type="evidence" value="ECO:0007669"/>
    <property type="project" value="UniProtKB-EC"/>
</dbReference>
<feature type="domain" description="Cytochrome oxidase subunit II copper A binding" evidence="19">
    <location>
        <begin position="1104"/>
        <end position="1303"/>
    </location>
</feature>
<dbReference type="PROSITE" id="PS50999">
    <property type="entry name" value="COX2_TM"/>
    <property type="match status" value="1"/>
</dbReference>